<dbReference type="OrthoDB" id="1524679at2"/>
<dbReference type="SUPFAM" id="SSF46955">
    <property type="entry name" value="Putative DNA-binding domain"/>
    <property type="match status" value="1"/>
</dbReference>
<evidence type="ECO:0000313" key="2">
    <source>
        <dbReference type="EMBL" id="QEC62420.1"/>
    </source>
</evidence>
<feature type="domain" description="Helix-turn-helix" evidence="1">
    <location>
        <begin position="53"/>
        <end position="102"/>
    </location>
</feature>
<dbReference type="PANTHER" id="PTHR34585">
    <property type="match status" value="1"/>
</dbReference>
<dbReference type="KEGG" id="mgin:FRZ54_07415"/>
<dbReference type="EMBL" id="CP042436">
    <property type="protein sequence ID" value="QEC62420.1"/>
    <property type="molecule type" value="Genomic_DNA"/>
</dbReference>
<reference evidence="2 3" key="1">
    <citation type="journal article" date="2017" name="Curr. Microbiol.">
        <title>Mucilaginibacter ginsenosidivorans sp. nov., Isolated from Soil of Ginseng Field.</title>
        <authorList>
            <person name="Kim M.M."/>
            <person name="Siddiqi M.Z."/>
            <person name="Im W.T."/>
        </authorList>
    </citation>
    <scope>NUCLEOTIDE SEQUENCE [LARGE SCALE GENOMIC DNA]</scope>
    <source>
        <strain evidence="2 3">Gsoil 3017</strain>
    </source>
</reference>
<dbReference type="InterPro" id="IPR009061">
    <property type="entry name" value="DNA-bd_dom_put_sf"/>
</dbReference>
<protein>
    <submittedName>
        <fullName evidence="2">Helix-turn-helix domain-containing protein</fullName>
    </submittedName>
</protein>
<dbReference type="PANTHER" id="PTHR34585:SF22">
    <property type="entry name" value="HELIX-TURN-HELIX DOMAIN-CONTAINING PROTEIN"/>
    <property type="match status" value="1"/>
</dbReference>
<dbReference type="Proteomes" id="UP000321479">
    <property type="component" value="Chromosome"/>
</dbReference>
<dbReference type="RefSeq" id="WP_147030997.1">
    <property type="nucleotide sequence ID" value="NZ_CP042436.1"/>
</dbReference>
<sequence>MSATEHKQKLGGHTQLFGEQLVTLKDLDNFKNDLLSEVKRTIRESAGQPTKRWLKTNEVRKILGISITTLLTLRINGVLPYSKIGGVLYFDYDDILKVMEERKVNHGHAVR</sequence>
<gene>
    <name evidence="2" type="ORF">FRZ54_07415</name>
</gene>
<evidence type="ECO:0000259" key="1">
    <source>
        <dbReference type="Pfam" id="PF12728"/>
    </source>
</evidence>
<proteinExistence type="predicted"/>
<name>A0A5B8UTI8_9SPHI</name>
<dbReference type="AlphaFoldDB" id="A0A5B8UTI8"/>
<evidence type="ECO:0000313" key="3">
    <source>
        <dbReference type="Proteomes" id="UP000321479"/>
    </source>
</evidence>
<dbReference type="Pfam" id="PF12728">
    <property type="entry name" value="HTH_17"/>
    <property type="match status" value="1"/>
</dbReference>
<dbReference type="InterPro" id="IPR041657">
    <property type="entry name" value="HTH_17"/>
</dbReference>
<accession>A0A5B8UTI8</accession>
<organism evidence="2 3">
    <name type="scientific">Mucilaginibacter ginsenosidivorans</name>
    <dbReference type="NCBI Taxonomy" id="398053"/>
    <lineage>
        <taxon>Bacteria</taxon>
        <taxon>Pseudomonadati</taxon>
        <taxon>Bacteroidota</taxon>
        <taxon>Sphingobacteriia</taxon>
        <taxon>Sphingobacteriales</taxon>
        <taxon>Sphingobacteriaceae</taxon>
        <taxon>Mucilaginibacter</taxon>
    </lineage>
</organism>
<keyword evidence="3" id="KW-1185">Reference proteome</keyword>